<comment type="caution">
    <text evidence="1">The sequence shown here is derived from an EMBL/GenBank/DDBJ whole genome shotgun (WGS) entry which is preliminary data.</text>
</comment>
<protein>
    <recommendedName>
        <fullName evidence="3">Methyltransferase family protein</fullName>
    </recommendedName>
</protein>
<dbReference type="Gene3D" id="3.40.50.150">
    <property type="entry name" value="Vaccinia Virus protein VP39"/>
    <property type="match status" value="1"/>
</dbReference>
<organism evidence="1 2">
    <name type="scientific">Sphaerimonospora thailandensis</name>
    <dbReference type="NCBI Taxonomy" id="795644"/>
    <lineage>
        <taxon>Bacteria</taxon>
        <taxon>Bacillati</taxon>
        <taxon>Actinomycetota</taxon>
        <taxon>Actinomycetes</taxon>
        <taxon>Streptosporangiales</taxon>
        <taxon>Streptosporangiaceae</taxon>
        <taxon>Sphaerimonospora</taxon>
    </lineage>
</organism>
<evidence type="ECO:0000313" key="2">
    <source>
        <dbReference type="Proteomes" id="UP000610966"/>
    </source>
</evidence>
<sequence length="226" mass="25339">MRTCSLWEQTLTFFPQFLAALKANASPDATVAVVGASDGKFVLPLAAAGYRVIAIERDPLALHGGPARLPGDIDTHAPGLIDRLKLEELHDRVQVVEEDFLAYEHPLDTLCDAVWTSCSWHYSVNHHRPLAEFVTRMQLLVRPGGLFGAEFMMAVEPRHYLIEHYTSPERLSYHFTGSWDLLLTLRTSEFTERAHVGQLADHTHRMGLLLALRSARHSPLLTKKGP</sequence>
<dbReference type="EMBL" id="BOOG01000022">
    <property type="protein sequence ID" value="GIH70493.1"/>
    <property type="molecule type" value="Genomic_DNA"/>
</dbReference>
<keyword evidence="2" id="KW-1185">Reference proteome</keyword>
<gene>
    <name evidence="1" type="ORF">Mth01_27460</name>
</gene>
<dbReference type="AlphaFoldDB" id="A0A8J3R8M6"/>
<dbReference type="Proteomes" id="UP000610966">
    <property type="component" value="Unassembled WGS sequence"/>
</dbReference>
<dbReference type="InterPro" id="IPR029063">
    <property type="entry name" value="SAM-dependent_MTases_sf"/>
</dbReference>
<dbReference type="SUPFAM" id="SSF53335">
    <property type="entry name" value="S-adenosyl-L-methionine-dependent methyltransferases"/>
    <property type="match status" value="1"/>
</dbReference>
<dbReference type="CDD" id="cd02440">
    <property type="entry name" value="AdoMet_MTases"/>
    <property type="match status" value="1"/>
</dbReference>
<dbReference type="RefSeq" id="WP_204016199.1">
    <property type="nucleotide sequence ID" value="NZ_BOOG01000022.1"/>
</dbReference>
<evidence type="ECO:0008006" key="3">
    <source>
        <dbReference type="Google" id="ProtNLM"/>
    </source>
</evidence>
<evidence type="ECO:0000313" key="1">
    <source>
        <dbReference type="EMBL" id="GIH70493.1"/>
    </source>
</evidence>
<proteinExistence type="predicted"/>
<reference evidence="1" key="1">
    <citation type="submission" date="2021-01" db="EMBL/GenBank/DDBJ databases">
        <title>Whole genome shotgun sequence of Sphaerimonospora thailandensis NBRC 107569.</title>
        <authorList>
            <person name="Komaki H."/>
            <person name="Tamura T."/>
        </authorList>
    </citation>
    <scope>NUCLEOTIDE SEQUENCE</scope>
    <source>
        <strain evidence="1">NBRC 107569</strain>
    </source>
</reference>
<name>A0A8J3R8M6_9ACTN</name>
<accession>A0A8J3R8M6</accession>